<feature type="transmembrane region" description="Helical" evidence="7">
    <location>
        <begin position="262"/>
        <end position="279"/>
    </location>
</feature>
<dbReference type="Pfam" id="PF00892">
    <property type="entry name" value="EamA"/>
    <property type="match status" value="2"/>
</dbReference>
<sequence>MTRRSALLQMHVAAVLFGLSGIFGKLIVAGVAVLVFGRAAAGLLALSAMLLKEGRSPWKGLGVRRIVYLMALGTLLAAHWLTFFVGIKVGGVAVATLGFAAFPAFVALFESLLFREPLTRTEYILIALVSLGLVLVTPEVNFTAGATQGLLWGVLSGLTYALLTIGNRKVAATLSGIQVNWWESLSVMLCLLPFAIGDVSQTPWLDWLWIACLGLLCTGLSYSLFINALRVINARTSAMIIALEPVYAIAIAWPLFHEQPTLRTAFGGALIILAVAWSSRQKG</sequence>
<keyword evidence="5 7" id="KW-1133">Transmembrane helix</keyword>
<evidence type="ECO:0000256" key="2">
    <source>
        <dbReference type="ARBA" id="ARBA00007362"/>
    </source>
</evidence>
<dbReference type="SUPFAM" id="SSF103481">
    <property type="entry name" value="Multidrug resistance efflux transporter EmrE"/>
    <property type="match status" value="2"/>
</dbReference>
<name>A0AAV5N2Q8_9GAMM</name>
<keyword evidence="6 7" id="KW-0472">Membrane</keyword>
<feature type="domain" description="EamA" evidence="8">
    <location>
        <begin position="6"/>
        <end position="136"/>
    </location>
</feature>
<comment type="subcellular location">
    <subcellularLocation>
        <location evidence="1">Cell membrane</location>
        <topology evidence="1">Multi-pass membrane protein</topology>
    </subcellularLocation>
</comment>
<dbReference type="PANTHER" id="PTHR22911">
    <property type="entry name" value="ACYL-MALONYL CONDENSING ENZYME-RELATED"/>
    <property type="match status" value="1"/>
</dbReference>
<evidence type="ECO:0000313" key="10">
    <source>
        <dbReference type="Proteomes" id="UP001058124"/>
    </source>
</evidence>
<evidence type="ECO:0000256" key="5">
    <source>
        <dbReference type="ARBA" id="ARBA00022989"/>
    </source>
</evidence>
<dbReference type="EMBL" id="BRLH01000006">
    <property type="protein sequence ID" value="GKX56400.1"/>
    <property type="molecule type" value="Genomic_DNA"/>
</dbReference>
<feature type="domain" description="EamA" evidence="8">
    <location>
        <begin position="149"/>
        <end position="279"/>
    </location>
</feature>
<keyword evidence="3" id="KW-1003">Cell membrane</keyword>
<comment type="caution">
    <text evidence="9">The sequence shown here is derived from an EMBL/GenBank/DDBJ whole genome shotgun (WGS) entry which is preliminary data.</text>
</comment>
<dbReference type="Gene3D" id="1.10.3730.20">
    <property type="match status" value="1"/>
</dbReference>
<feature type="transmembrane region" description="Helical" evidence="7">
    <location>
        <begin position="121"/>
        <end position="138"/>
    </location>
</feature>
<dbReference type="AlphaFoldDB" id="A0AAV5N2Q8"/>
<feature type="transmembrane region" description="Helical" evidence="7">
    <location>
        <begin position="63"/>
        <end position="83"/>
    </location>
</feature>
<feature type="transmembrane region" description="Helical" evidence="7">
    <location>
        <begin position="150"/>
        <end position="167"/>
    </location>
</feature>
<evidence type="ECO:0000256" key="1">
    <source>
        <dbReference type="ARBA" id="ARBA00004651"/>
    </source>
</evidence>
<dbReference type="Proteomes" id="UP001058124">
    <property type="component" value="Unassembled WGS sequence"/>
</dbReference>
<comment type="similarity">
    <text evidence="2">Belongs to the EamA transporter family.</text>
</comment>
<evidence type="ECO:0000256" key="3">
    <source>
        <dbReference type="ARBA" id="ARBA00022475"/>
    </source>
</evidence>
<feature type="transmembrane region" description="Helical" evidence="7">
    <location>
        <begin position="208"/>
        <end position="226"/>
    </location>
</feature>
<reference evidence="9" key="1">
    <citation type="submission" date="2022-06" db="EMBL/GenBank/DDBJ databases">
        <title>Draft genome sequences of Leminorella grimontii str. JCM5902.</title>
        <authorList>
            <person name="Wakabayashi Y."/>
            <person name="Kojima K."/>
        </authorList>
    </citation>
    <scope>NUCLEOTIDE SEQUENCE</scope>
    <source>
        <strain evidence="9">JCM 5902</strain>
    </source>
</reference>
<accession>A0AAV5N2Q8</accession>
<dbReference type="RefSeq" id="WP_027274940.1">
    <property type="nucleotide sequence ID" value="NZ_BRLH01000006.1"/>
</dbReference>
<proteinExistence type="inferred from homology"/>
<dbReference type="InterPro" id="IPR000620">
    <property type="entry name" value="EamA_dom"/>
</dbReference>
<keyword evidence="4 7" id="KW-0812">Transmembrane</keyword>
<organism evidence="9 10">
    <name type="scientific">Leminorella grimontii</name>
    <dbReference type="NCBI Taxonomy" id="82981"/>
    <lineage>
        <taxon>Bacteria</taxon>
        <taxon>Pseudomonadati</taxon>
        <taxon>Pseudomonadota</taxon>
        <taxon>Gammaproteobacteria</taxon>
        <taxon>Enterobacterales</taxon>
        <taxon>Budviciaceae</taxon>
        <taxon>Leminorella</taxon>
    </lineage>
</organism>
<evidence type="ECO:0000313" key="9">
    <source>
        <dbReference type="EMBL" id="GKX56400.1"/>
    </source>
</evidence>
<evidence type="ECO:0000256" key="7">
    <source>
        <dbReference type="SAM" id="Phobius"/>
    </source>
</evidence>
<keyword evidence="10" id="KW-1185">Reference proteome</keyword>
<feature type="transmembrane region" description="Helical" evidence="7">
    <location>
        <begin position="238"/>
        <end position="256"/>
    </location>
</feature>
<evidence type="ECO:0000259" key="8">
    <source>
        <dbReference type="Pfam" id="PF00892"/>
    </source>
</evidence>
<dbReference type="GO" id="GO:0016020">
    <property type="term" value="C:membrane"/>
    <property type="evidence" value="ECO:0007669"/>
    <property type="project" value="InterPro"/>
</dbReference>
<dbReference type="InterPro" id="IPR037185">
    <property type="entry name" value="EmrE-like"/>
</dbReference>
<evidence type="ECO:0000256" key="6">
    <source>
        <dbReference type="ARBA" id="ARBA00023136"/>
    </source>
</evidence>
<dbReference type="PANTHER" id="PTHR22911:SF137">
    <property type="entry name" value="SOLUTE CARRIER FAMILY 35 MEMBER G2-RELATED"/>
    <property type="match status" value="1"/>
</dbReference>
<protein>
    <recommendedName>
        <fullName evidence="8">EamA domain-containing protein</fullName>
    </recommendedName>
</protein>
<feature type="transmembrane region" description="Helical" evidence="7">
    <location>
        <begin position="179"/>
        <end position="196"/>
    </location>
</feature>
<feature type="transmembrane region" description="Helical" evidence="7">
    <location>
        <begin position="89"/>
        <end position="109"/>
    </location>
</feature>
<evidence type="ECO:0000256" key="4">
    <source>
        <dbReference type="ARBA" id="ARBA00022692"/>
    </source>
</evidence>
<gene>
    <name evidence="9" type="ORF">SOASR030_25120</name>
</gene>